<keyword evidence="5 8" id="KW-0472">Membrane</keyword>
<evidence type="ECO:0000256" key="8">
    <source>
        <dbReference type="SAM" id="Phobius"/>
    </source>
</evidence>
<dbReference type="InterPro" id="IPR051587">
    <property type="entry name" value="Adhesion_GPCR"/>
</dbReference>
<dbReference type="Pfam" id="PF00002">
    <property type="entry name" value="7tm_2"/>
    <property type="match status" value="1"/>
</dbReference>
<dbReference type="InterPro" id="IPR000203">
    <property type="entry name" value="GPS"/>
</dbReference>
<evidence type="ECO:0000256" key="3">
    <source>
        <dbReference type="ARBA" id="ARBA00022692"/>
    </source>
</evidence>
<dbReference type="EMBL" id="CADEAL010001210">
    <property type="protein sequence ID" value="CAB1430171.1"/>
    <property type="molecule type" value="Genomic_DNA"/>
</dbReference>
<dbReference type="Pfam" id="PF01825">
    <property type="entry name" value="GPS"/>
    <property type="match status" value="1"/>
</dbReference>
<feature type="transmembrane region" description="Helical" evidence="8">
    <location>
        <begin position="775"/>
        <end position="799"/>
    </location>
</feature>
<accession>A0A9N7YLY6</accession>
<evidence type="ECO:0000259" key="10">
    <source>
        <dbReference type="PROSITE" id="PS50221"/>
    </source>
</evidence>
<dbReference type="Gene3D" id="2.60.220.50">
    <property type="match status" value="1"/>
</dbReference>
<evidence type="ECO:0000259" key="9">
    <source>
        <dbReference type="PROSITE" id="PS50024"/>
    </source>
</evidence>
<dbReference type="InterPro" id="IPR000082">
    <property type="entry name" value="SEA_dom"/>
</dbReference>
<dbReference type="AlphaFoldDB" id="A0A9N7YLY6"/>
<reference evidence="12" key="1">
    <citation type="submission" date="2020-03" db="EMBL/GenBank/DDBJ databases">
        <authorList>
            <person name="Weist P."/>
        </authorList>
    </citation>
    <scope>NUCLEOTIDE SEQUENCE</scope>
</reference>
<feature type="domain" description="GAIN-B" evidence="10">
    <location>
        <begin position="615"/>
        <end position="762"/>
    </location>
</feature>
<feature type="transmembrane region" description="Helical" evidence="8">
    <location>
        <begin position="869"/>
        <end position="889"/>
    </location>
</feature>
<dbReference type="PANTHER" id="PTHR45813:SF2">
    <property type="entry name" value="ADHESION G-PROTEIN COUPLED RECEPTOR F3"/>
    <property type="match status" value="1"/>
</dbReference>
<evidence type="ECO:0000256" key="6">
    <source>
        <dbReference type="ARBA" id="ARBA00023157"/>
    </source>
</evidence>
<keyword evidence="13" id="KW-1185">Reference proteome</keyword>
<comment type="subcellular location">
    <subcellularLocation>
        <location evidence="1">Membrane</location>
        <topology evidence="1">Multi-pass membrane protein</topology>
    </subcellularLocation>
</comment>
<dbReference type="InterPro" id="IPR007110">
    <property type="entry name" value="Ig-like_dom"/>
</dbReference>
<dbReference type="InterPro" id="IPR057244">
    <property type="entry name" value="GAIN_B"/>
</dbReference>
<organism evidence="12 13">
    <name type="scientific">Pleuronectes platessa</name>
    <name type="common">European plaice</name>
    <dbReference type="NCBI Taxonomy" id="8262"/>
    <lineage>
        <taxon>Eukaryota</taxon>
        <taxon>Metazoa</taxon>
        <taxon>Chordata</taxon>
        <taxon>Craniata</taxon>
        <taxon>Vertebrata</taxon>
        <taxon>Euteleostomi</taxon>
        <taxon>Actinopterygii</taxon>
        <taxon>Neopterygii</taxon>
        <taxon>Teleostei</taxon>
        <taxon>Neoteleostei</taxon>
        <taxon>Acanthomorphata</taxon>
        <taxon>Carangaria</taxon>
        <taxon>Pleuronectiformes</taxon>
        <taxon>Pleuronectoidei</taxon>
        <taxon>Pleuronectidae</taxon>
        <taxon>Pleuronectes</taxon>
    </lineage>
</organism>
<feature type="domain" description="SEA" evidence="9">
    <location>
        <begin position="147"/>
        <end position="256"/>
    </location>
</feature>
<dbReference type="InterPro" id="IPR046338">
    <property type="entry name" value="GAIN_dom_sf"/>
</dbReference>
<dbReference type="Gene3D" id="1.20.1070.10">
    <property type="entry name" value="Rhodopsin 7-helix transmembrane proteins"/>
    <property type="match status" value="1"/>
</dbReference>
<dbReference type="GO" id="GO:0016020">
    <property type="term" value="C:membrane"/>
    <property type="evidence" value="ECO:0007669"/>
    <property type="project" value="UniProtKB-SubCell"/>
</dbReference>
<protein>
    <submittedName>
        <fullName evidence="12">Uncharacterized protein</fullName>
    </submittedName>
</protein>
<name>A0A9N7YLY6_PLEPL</name>
<evidence type="ECO:0000313" key="12">
    <source>
        <dbReference type="EMBL" id="CAB1430171.1"/>
    </source>
</evidence>
<evidence type="ECO:0000313" key="13">
    <source>
        <dbReference type="Proteomes" id="UP001153269"/>
    </source>
</evidence>
<feature type="domain" description="Ig-like" evidence="11">
    <location>
        <begin position="265"/>
        <end position="335"/>
    </location>
</feature>
<dbReference type="Proteomes" id="UP001153269">
    <property type="component" value="Unassembled WGS sequence"/>
</dbReference>
<evidence type="ECO:0000256" key="1">
    <source>
        <dbReference type="ARBA" id="ARBA00004141"/>
    </source>
</evidence>
<dbReference type="PANTHER" id="PTHR45813">
    <property type="entry name" value="IG-LIKE DOMAIN-CONTAINING PROTEIN"/>
    <property type="match status" value="1"/>
</dbReference>
<evidence type="ECO:0000256" key="4">
    <source>
        <dbReference type="ARBA" id="ARBA00022989"/>
    </source>
</evidence>
<evidence type="ECO:0000256" key="2">
    <source>
        <dbReference type="ARBA" id="ARBA00007343"/>
    </source>
</evidence>
<dbReference type="PROSITE" id="PS50221">
    <property type="entry name" value="GAIN_B"/>
    <property type="match status" value="1"/>
</dbReference>
<keyword evidence="6" id="KW-1015">Disulfide bond</keyword>
<evidence type="ECO:0000259" key="11">
    <source>
        <dbReference type="PROSITE" id="PS50835"/>
    </source>
</evidence>
<gene>
    <name evidence="12" type="ORF">PLEPLA_LOCUS18153</name>
</gene>
<dbReference type="PROSITE" id="PS50835">
    <property type="entry name" value="IG_LIKE"/>
    <property type="match status" value="1"/>
</dbReference>
<dbReference type="GO" id="GO:0007189">
    <property type="term" value="P:adenylate cyclase-activating G protein-coupled receptor signaling pathway"/>
    <property type="evidence" value="ECO:0007669"/>
    <property type="project" value="TreeGrafter"/>
</dbReference>
<dbReference type="PROSITE" id="PS50024">
    <property type="entry name" value="SEA"/>
    <property type="match status" value="1"/>
</dbReference>
<dbReference type="GO" id="GO:0004930">
    <property type="term" value="F:G protein-coupled receptor activity"/>
    <property type="evidence" value="ECO:0007669"/>
    <property type="project" value="InterPro"/>
</dbReference>
<comment type="similarity">
    <text evidence="2">Belongs to the G-protein coupled receptor 2 family. Adhesion G-protein coupled receptor (ADGR) subfamily.</text>
</comment>
<dbReference type="InterPro" id="IPR000832">
    <property type="entry name" value="GPCR_2_secretin-like"/>
</dbReference>
<sequence>MHLKRLRQHQLRFFILRGCRDGSVIQPEENRNMNKMWGFIFLYILGLNISQATGEDPSTQMYYVKLRIDKNNIERLNNWLPSSLSNPTWKVDEFHPTTTCKDMAGKRQCHCEADHRWTDKVRQSNSKGCAGNTCTFPEKSHTCVSNSTVRLRGSIRIQGPGYHDCLRDENSQEYQSCHTKLLNKIQEVYSTLKGFDFLNITKYSFGSIVADFGVTISKSMSPQDLIQKSENLITALNASLNLETQGVVSLTMPDNPVKYDSQQQLLCTSKEDLGTTAVWRQKKDNKKEYPITNGTEADITFSTRSSTLTLKKISATWEGEYTCVFLQKKTSLDITHSARAVMDVALLPNIFITAVPEFPRCLNIDDVLNVRSKCLIREDNENYTVTWAGPTMEGKITPLKADYSPEEAVHQAEAAVTCHPSDPNLKPEITCTFHNRLNQSRKVSFVFNIIYVGDGFCEADGDWRETKANFTSVLQCKNADGLRQRKCSIECIWEPEEEHCVNNDVSRLLHSAHDVDIGLGSLNENAAYVFDRLRYVTNNSMAINTVSNVKATVEVLDVLSDKQGLRLNGSGVYGFLESSSNLMEKSLEKTWIEKKDDANVSMAETYIHSVEKLMKVSNITANNIQKNIELATCDKKQGSGCTNTAFGVTVDFDSSDNDSVATAGFKELQKYLPQSDEEYEVNSIVVMTTTQKNHSGSVVVKMNFPLIRPRPRNVKIKCVSWDYEKHQWSSRGCEWMGPDDDGHCVCSHLSSFAILMASTLLHQAVFLFHKMSKKVYLRFYIILGYACPLLIVLITFIASSGGAEGVYFTKESCWLVYSGFFRIPDDRSAAKSVMRTVTLLTPIFGVTWIFGFGVTILDLSSGIAAPVANYAFILLNSFQGLFILLTTYLGDNLTRQALLNHLKKRASVSDSSTTLDSKLSK</sequence>
<evidence type="ECO:0000256" key="5">
    <source>
        <dbReference type="ARBA" id="ARBA00023136"/>
    </source>
</evidence>
<keyword evidence="7" id="KW-0325">Glycoprotein</keyword>
<feature type="transmembrane region" description="Helical" evidence="8">
    <location>
        <begin position="836"/>
        <end position="857"/>
    </location>
</feature>
<evidence type="ECO:0000256" key="7">
    <source>
        <dbReference type="ARBA" id="ARBA00023180"/>
    </source>
</evidence>
<keyword evidence="3 8" id="KW-0812">Transmembrane</keyword>
<keyword evidence="4 8" id="KW-1133">Transmembrane helix</keyword>
<proteinExistence type="inferred from homology"/>
<dbReference type="SMART" id="SM00303">
    <property type="entry name" value="GPS"/>
    <property type="match status" value="1"/>
</dbReference>
<comment type="caution">
    <text evidence="12">The sequence shown here is derived from an EMBL/GenBank/DDBJ whole genome shotgun (WGS) entry which is preliminary data.</text>
</comment>